<dbReference type="PANTHER" id="PTHR47114">
    <property type="match status" value="1"/>
</dbReference>
<dbReference type="SUPFAM" id="SSF52058">
    <property type="entry name" value="L domain-like"/>
    <property type="match status" value="1"/>
</dbReference>
<evidence type="ECO:0000256" key="12">
    <source>
        <dbReference type="ARBA" id="ARBA00023026"/>
    </source>
</evidence>
<dbReference type="EC" id="2.3.2.27" evidence="5"/>
<evidence type="ECO:0000313" key="17">
    <source>
        <dbReference type="Proteomes" id="UP000183653"/>
    </source>
</evidence>
<dbReference type="PANTHER" id="PTHR47114:SF2">
    <property type="entry name" value="OLIGODENDROCYTE-MYELIN GLYCOPROTEIN"/>
    <property type="match status" value="1"/>
</dbReference>
<evidence type="ECO:0000256" key="6">
    <source>
        <dbReference type="ARBA" id="ARBA00022525"/>
    </source>
</evidence>
<dbReference type="GO" id="GO:0030430">
    <property type="term" value="C:host cell cytoplasm"/>
    <property type="evidence" value="ECO:0007669"/>
    <property type="project" value="UniProtKB-SubCell"/>
</dbReference>
<dbReference type="Pfam" id="PF20178">
    <property type="entry name" value="ToxA_N"/>
    <property type="match status" value="1"/>
</dbReference>
<accession>A0A1H2EXI2</accession>
<evidence type="ECO:0000256" key="8">
    <source>
        <dbReference type="ARBA" id="ARBA00022679"/>
    </source>
</evidence>
<evidence type="ECO:0000256" key="9">
    <source>
        <dbReference type="ARBA" id="ARBA00022737"/>
    </source>
</evidence>
<dbReference type="InterPro" id="IPR029487">
    <property type="entry name" value="NEL_dom"/>
</dbReference>
<sequence length="1604" mass="179394">MTQVSEVIGPQLSAQLPRQLLEMTQDLDIAQTLIDILPGWLVQADPQTLVGIGQAHEDGAPLRELVGSQLKTLEPLDEFCTERLEAFLLSKGHTLDVQNDVLEMPHRTMTNLNPDLLGPMTITVTLEKHTLLQAAMQNFSAARAQTNGLAIGALIRSAASGLEVDSLSALEFVRYCRELDLGGAYQWHLREVFDLPAPRDVSATNTDGPVARSIGALKLSDMRLDLHMAVGKGHVSATTGELMLKVLRGNGQAPPIKDLPMNGRPVTWQGLNVDQACAWSVLVFSGGALHSLPTGHCVVYMPNEPQRPWFEYDTLAAFEHYLSSSLQIPAYREFFKGYLDESERADFFVRFDQRNAVETLEAVSVAVSLSRFFSDTYIGKAQLDARVLAVPVAEVDEEARTALLERYVDLGLTLANIAGFFVPGLGQLMLGVGVGQLLGEVYEGVQDWRHQHKTDALTHLINVAEGIGSMMLLAAGSKVVGTMFTRTRASSAAFFEQFDPVQLPSGRSRLWRRDLQPYRQSDVGEVLAKPGYRGIYQHRGRSYAAIDGAVYRVYFDAALNRWRVLHPARASAYSPLLEHNGAGGWRHQSEQVEQWHSPAYVLERLAPSLKSLPDGRLDEIVTTTNSQLPWLRQLAEHNLALPQRLGDSVARWRQEQLIRDLIWQLQFQSHTSPATARLQMLALPLLEGWPKGRFFELLDEEGYLLRRFPDTAPFDYEDLSIHVSEQQIKEGQLMLTLLEALSPQERRQLLGASVLPGEAQKVLSARLLSVVKQHHGELFEQLYADDDPLPHGSAGVLKHQFPQLPTAMAQELVSQATSVERLHLRNARRVPLRLAQRAVQALETLREDRAVAGFYLPQLATESTERLAVALLGRLPGWPAELRVQLHDQSLDGALLGKQESASASVLHKVVKSARGYQAFDEQGRPVHEPLPGPSGFYQALLSTLWAAQRTRLGIYASGELGASQLQLKLRWRVADERAEIARYLRAPAEESLPAWRDGCVQAAPPAITPQPRSLVRKVKKLFPLFNTDQASSFIETLGEDHLARAEAVKRLRTQYETLHSLLATWRKDKAALAKISGALPDARLSRKIMAQRIEACWRRMSGLGERARLVLDEMLGGPLPAFPADFTIEHVRHLSMRNMGLGDEVAYFIKHFPGLKSLDLSGNRLKHLPAAIPSMSQLESLYLDGNQLVLTEYTRTKLADLKQLKILNLAGNPLIDPPGVANMLYLRQLILRDCKLKTFPGQIRRLTDLEHVDLRQNDITELPAWLFDEFRELAHVINLRHNPLSGPMRIRVLEHRRRRGVGMGFYEDDIARLNEQAARELWMPDTRAADYAQKEVIWRMLSDEPRSDGLFKLLAELGGTADSRYVREDMAQRVWRVLEASSQRADLADEVFERAATPFNCDDGAAVNFSALEILTEISDARRLVEGGRLAARPLLALGRGLFRLDRLESIARSHSIEHPGTDPLEVSLALRTGLASRFYLPGQTRHMRYANLSGVTPAALSDAELKVKAAEVSPELLRFLNELPFWTDYLKRAYAARFASLDEPFETRMQEVFDQGLTLNDADYRSRMDSILAERSTVAQAEIERLTLAAMRADELGVCEIR</sequence>
<reference evidence="16 17" key="1">
    <citation type="submission" date="2016-10" db="EMBL/GenBank/DDBJ databases">
        <authorList>
            <person name="Varghese N."/>
            <person name="Submissions S."/>
        </authorList>
    </citation>
    <scope>NUCLEOTIDE SEQUENCE [LARGE SCALE GENOMIC DNA]</scope>
    <source>
        <strain evidence="16 17">BS2775</strain>
    </source>
</reference>
<dbReference type="Pfam" id="PF13855">
    <property type="entry name" value="LRR_8"/>
    <property type="match status" value="1"/>
</dbReference>
<evidence type="ECO:0000256" key="5">
    <source>
        <dbReference type="ARBA" id="ARBA00012483"/>
    </source>
</evidence>
<keyword evidence="10 14" id="KW-0833">Ubl conjugation pathway</keyword>
<dbReference type="EMBL" id="LT629782">
    <property type="protein sequence ID" value="SDT99795.1"/>
    <property type="molecule type" value="Genomic_DNA"/>
</dbReference>
<feature type="domain" description="NEL" evidence="15">
    <location>
        <begin position="1315"/>
        <end position="1604"/>
    </location>
</feature>
<evidence type="ECO:0000256" key="13">
    <source>
        <dbReference type="ARBA" id="ARBA00023200"/>
    </source>
</evidence>
<keyword evidence="17" id="KW-1185">Reference proteome</keyword>
<dbReference type="OrthoDB" id="1467561at2"/>
<feature type="active site" description="Glycyl thioester intermediate" evidence="14">
    <location>
        <position position="1402"/>
    </location>
</feature>
<proteinExistence type="inferred from homology"/>
<dbReference type="InterPro" id="IPR003591">
    <property type="entry name" value="Leu-rich_rpt_typical-subtyp"/>
</dbReference>
<evidence type="ECO:0000259" key="15">
    <source>
        <dbReference type="PROSITE" id="PS52053"/>
    </source>
</evidence>
<dbReference type="InterPro" id="IPR032675">
    <property type="entry name" value="LRR_dom_sf"/>
</dbReference>
<dbReference type="Proteomes" id="UP000183653">
    <property type="component" value="Chromosome I"/>
</dbReference>
<dbReference type="PROSITE" id="PS51450">
    <property type="entry name" value="LRR"/>
    <property type="match status" value="1"/>
</dbReference>
<dbReference type="InterPro" id="IPR051071">
    <property type="entry name" value="LRR-bact_E3_ubiq_ligases"/>
</dbReference>
<keyword evidence="12" id="KW-0843">Virulence</keyword>
<dbReference type="Pfam" id="PF14496">
    <property type="entry name" value="NEL"/>
    <property type="match status" value="1"/>
</dbReference>
<evidence type="ECO:0000256" key="2">
    <source>
        <dbReference type="ARBA" id="ARBA00004192"/>
    </source>
</evidence>
<evidence type="ECO:0000256" key="7">
    <source>
        <dbReference type="ARBA" id="ARBA00022614"/>
    </source>
</evidence>
<dbReference type="GO" id="GO:0005576">
    <property type="term" value="C:extracellular region"/>
    <property type="evidence" value="ECO:0007669"/>
    <property type="project" value="UniProtKB-SubCell"/>
</dbReference>
<dbReference type="InterPro" id="IPR046673">
    <property type="entry name" value="ToxA_N"/>
</dbReference>
<gene>
    <name evidence="16" type="ORF">SAMN04490197_1846</name>
</gene>
<evidence type="ECO:0000256" key="11">
    <source>
        <dbReference type="ARBA" id="ARBA00022843"/>
    </source>
</evidence>
<evidence type="ECO:0000256" key="10">
    <source>
        <dbReference type="ARBA" id="ARBA00022786"/>
    </source>
</evidence>
<dbReference type="RefSeq" id="WP_057721431.1">
    <property type="nucleotide sequence ID" value="NZ_JYLM01000001.1"/>
</dbReference>
<keyword evidence="7" id="KW-0433">Leucine-rich repeat</keyword>
<evidence type="ECO:0000256" key="1">
    <source>
        <dbReference type="ARBA" id="ARBA00000900"/>
    </source>
</evidence>
<comment type="subcellular location">
    <subcellularLocation>
        <location evidence="2">Host cytoplasm</location>
    </subcellularLocation>
    <subcellularLocation>
        <location evidence="3">Secreted</location>
    </subcellularLocation>
</comment>
<keyword evidence="13 14" id="KW-1035">Host cytoplasm</keyword>
<keyword evidence="9" id="KW-0677">Repeat</keyword>
<evidence type="ECO:0000256" key="3">
    <source>
        <dbReference type="ARBA" id="ARBA00004613"/>
    </source>
</evidence>
<dbReference type="GO" id="GO:0061630">
    <property type="term" value="F:ubiquitin protein ligase activity"/>
    <property type="evidence" value="ECO:0007669"/>
    <property type="project" value="UniProtKB-EC"/>
</dbReference>
<comment type="catalytic activity">
    <reaction evidence="1">
        <text>S-ubiquitinyl-[E2 ubiquitin-conjugating enzyme]-L-cysteine + [acceptor protein]-L-lysine = [E2 ubiquitin-conjugating enzyme]-L-cysteine + N(6)-ubiquitinyl-[acceptor protein]-L-lysine.</text>
        <dbReference type="EC" id="2.3.2.27"/>
    </reaction>
</comment>
<dbReference type="PROSITE" id="PS52053">
    <property type="entry name" value="NEL"/>
    <property type="match status" value="1"/>
</dbReference>
<evidence type="ECO:0000256" key="4">
    <source>
        <dbReference type="ARBA" id="ARBA00009868"/>
    </source>
</evidence>
<dbReference type="Gene3D" id="1.20.58.360">
    <property type="entry name" value="Shigella T3SS effector IpaH defines"/>
    <property type="match status" value="1"/>
</dbReference>
<dbReference type="Gene3D" id="3.80.10.10">
    <property type="entry name" value="Ribonuclease Inhibitor"/>
    <property type="match status" value="1"/>
</dbReference>
<evidence type="ECO:0000313" key="16">
    <source>
        <dbReference type="EMBL" id="SDT99795.1"/>
    </source>
</evidence>
<dbReference type="GO" id="GO:0016567">
    <property type="term" value="P:protein ubiquitination"/>
    <property type="evidence" value="ECO:0007669"/>
    <property type="project" value="InterPro"/>
</dbReference>
<keyword evidence="6 14" id="KW-0964">Secreted</keyword>
<comment type="similarity">
    <text evidence="4 14">Belongs to the LRR-containing bacterial E3 ligase family.</text>
</comment>
<name>A0A1H2EXI2_9PSED</name>
<organism evidence="16 17">
    <name type="scientific">Pseudomonas orientalis</name>
    <dbReference type="NCBI Taxonomy" id="76758"/>
    <lineage>
        <taxon>Bacteria</taxon>
        <taxon>Pseudomonadati</taxon>
        <taxon>Pseudomonadota</taxon>
        <taxon>Gammaproteobacteria</taxon>
        <taxon>Pseudomonadales</taxon>
        <taxon>Pseudomonadaceae</taxon>
        <taxon>Pseudomonas</taxon>
    </lineage>
</organism>
<keyword evidence="11 14" id="KW-0832">Ubl conjugation</keyword>
<dbReference type="InterPro" id="IPR001611">
    <property type="entry name" value="Leu-rich_rpt"/>
</dbReference>
<comment type="PTM">
    <text evidence="14">Ubiquitinated in the presence of host E1 ubiquitin-activating enzyme, E2 ubiquitin-conjugating enzyme and ubiquitin.</text>
</comment>
<protein>
    <recommendedName>
        <fullName evidence="5">RING-type E3 ubiquitin transferase</fullName>
        <ecNumber evidence="5">2.3.2.27</ecNumber>
    </recommendedName>
</protein>
<keyword evidence="8 14" id="KW-0808">Transferase</keyword>
<evidence type="ECO:0000256" key="14">
    <source>
        <dbReference type="PROSITE-ProRule" id="PRU01398"/>
    </source>
</evidence>
<dbReference type="SMART" id="SM00369">
    <property type="entry name" value="LRR_TYP"/>
    <property type="match status" value="2"/>
</dbReference>